<feature type="domain" description="CRISPR type III-associated protein" evidence="7">
    <location>
        <begin position="12"/>
        <end position="205"/>
    </location>
</feature>
<evidence type="ECO:0000259" key="7">
    <source>
        <dbReference type="Pfam" id="PF03787"/>
    </source>
</evidence>
<evidence type="ECO:0000256" key="1">
    <source>
        <dbReference type="ARBA" id="ARBA00003088"/>
    </source>
</evidence>
<evidence type="ECO:0000313" key="9">
    <source>
        <dbReference type="Proteomes" id="UP000018766"/>
    </source>
</evidence>
<dbReference type="PANTHER" id="PTHR38007:SF1">
    <property type="entry name" value="CRISPR SYSTEM CMS PROTEIN CSM5"/>
    <property type="match status" value="1"/>
</dbReference>
<dbReference type="InterPro" id="IPR005537">
    <property type="entry name" value="RAMP_III_fam"/>
</dbReference>
<comment type="caution">
    <text evidence="8">The sequence shown here is derived from an EMBL/GenBank/DDBJ whole genome shotgun (WGS) entry which is preliminary data.</text>
</comment>
<dbReference type="OrthoDB" id="24360at2"/>
<gene>
    <name evidence="8" type="ORF">V757_11520</name>
</gene>
<proteinExistence type="inferred from homology"/>
<reference evidence="8 9" key="1">
    <citation type="submission" date="2013-11" db="EMBL/GenBank/DDBJ databases">
        <title>Genomic analysis of Pelistega sp. HM-7.</title>
        <authorList>
            <person name="Kumbhare S.V."/>
            <person name="Shetty S.A."/>
            <person name="Sharma O."/>
            <person name="Dhotre D.P."/>
        </authorList>
    </citation>
    <scope>NUCLEOTIDE SEQUENCE [LARGE SCALE GENOMIC DNA]</scope>
    <source>
        <strain evidence="8 9">HM-7</strain>
    </source>
</reference>
<organism evidence="8 9">
    <name type="scientific">Pelistega indica</name>
    <dbReference type="NCBI Taxonomy" id="1414851"/>
    <lineage>
        <taxon>Bacteria</taxon>
        <taxon>Pseudomonadati</taxon>
        <taxon>Pseudomonadota</taxon>
        <taxon>Betaproteobacteria</taxon>
        <taxon>Burkholderiales</taxon>
        <taxon>Alcaligenaceae</taxon>
        <taxon>Pelistega</taxon>
    </lineage>
</organism>
<accession>V8FTW0</accession>
<dbReference type="Pfam" id="PF03787">
    <property type="entry name" value="RAMPs"/>
    <property type="match status" value="1"/>
</dbReference>
<dbReference type="InterPro" id="IPR010173">
    <property type="entry name" value="CRISPR-assoc_Csm5"/>
</dbReference>
<keyword evidence="4" id="KW-0694">RNA-binding</keyword>
<evidence type="ECO:0000256" key="6">
    <source>
        <dbReference type="ARBA" id="ARBA00031720"/>
    </source>
</evidence>
<keyword evidence="5" id="KW-0051">Antiviral defense</keyword>
<dbReference type="Proteomes" id="UP000018766">
    <property type="component" value="Unassembled WGS sequence"/>
</dbReference>
<evidence type="ECO:0000256" key="4">
    <source>
        <dbReference type="ARBA" id="ARBA00022884"/>
    </source>
</evidence>
<evidence type="ECO:0000256" key="2">
    <source>
        <dbReference type="ARBA" id="ARBA00006680"/>
    </source>
</evidence>
<protein>
    <recommendedName>
        <fullName evidence="3">CRISPR system Cms protein Csm5</fullName>
    </recommendedName>
    <alternativeName>
        <fullName evidence="6">CRISPR type III A-associated protein Csm5</fullName>
    </alternativeName>
</protein>
<dbReference type="RefSeq" id="WP_023952943.1">
    <property type="nucleotide sequence ID" value="NZ_AYSV01000123.1"/>
</dbReference>
<comment type="similarity">
    <text evidence="2">Belongs to the CRISPR-associated Csm5 family.</text>
</comment>
<keyword evidence="9" id="KW-1185">Reference proteome</keyword>
<dbReference type="AlphaFoldDB" id="V8FTW0"/>
<dbReference type="EMBL" id="AYSV01000123">
    <property type="protein sequence ID" value="ETD67321.1"/>
    <property type="molecule type" value="Genomic_DNA"/>
</dbReference>
<dbReference type="GO" id="GO:0051607">
    <property type="term" value="P:defense response to virus"/>
    <property type="evidence" value="ECO:0007669"/>
    <property type="project" value="UniProtKB-KW"/>
</dbReference>
<dbReference type="GO" id="GO:0003723">
    <property type="term" value="F:RNA binding"/>
    <property type="evidence" value="ECO:0007669"/>
    <property type="project" value="UniProtKB-KW"/>
</dbReference>
<dbReference type="NCBIfam" id="TIGR01899">
    <property type="entry name" value="cas_TM1807_csm5"/>
    <property type="match status" value="1"/>
</dbReference>
<sequence length="279" mass="31371">MSDFLKHYQLVLTPLSPIHLGIGEDYEVTNYVIDDGFMYVFEPSRVALTEQQRKTLKSSATDLLKLQKFFKDNKDLFKPHAHRLVAVTSGIQQEYTNYLDNIPALNEPKNMQIQRSAYESHTLNNFIPGSAIKGMIRTAVLEALSGNKPELTLAQKADLSRKYTNFEKGLIGSFSSDAMRALKVSDLSAQNNFVASNIQFAINRKKNIGVPSHAPVVRIESIVMGQYRAFTGTSVMQQFSSELGQRVNKPLEVLPRTIAKNTDLSSMAKATNLYHYSRF</sequence>
<evidence type="ECO:0000256" key="5">
    <source>
        <dbReference type="ARBA" id="ARBA00023118"/>
    </source>
</evidence>
<evidence type="ECO:0000256" key="3">
    <source>
        <dbReference type="ARBA" id="ARBA00016113"/>
    </source>
</evidence>
<dbReference type="PANTHER" id="PTHR38007">
    <property type="entry name" value="CRISPR SYSTEM CMS PROTEIN CSM5"/>
    <property type="match status" value="1"/>
</dbReference>
<name>V8FTW0_9BURK</name>
<comment type="function">
    <text evidence="1">This subunit might be involved in maturation of a crRNA intermediate to its mature form.</text>
</comment>
<evidence type="ECO:0000313" key="8">
    <source>
        <dbReference type="EMBL" id="ETD67321.1"/>
    </source>
</evidence>